<dbReference type="EMBL" id="SMKY01000001">
    <property type="protein sequence ID" value="TDD92916.1"/>
    <property type="molecule type" value="Genomic_DNA"/>
</dbReference>
<dbReference type="SUPFAM" id="SSF48498">
    <property type="entry name" value="Tetracyclin repressor-like, C-terminal domain"/>
    <property type="match status" value="1"/>
</dbReference>
<dbReference type="OrthoDB" id="9806334at2"/>
<keyword evidence="4" id="KW-0804">Transcription</keyword>
<evidence type="ECO:0000313" key="7">
    <source>
        <dbReference type="EMBL" id="TDD92916.1"/>
    </source>
</evidence>
<feature type="domain" description="HTH tetR-type" evidence="6">
    <location>
        <begin position="1"/>
        <end position="61"/>
    </location>
</feature>
<proteinExistence type="predicted"/>
<dbReference type="InterPro" id="IPR039538">
    <property type="entry name" value="BetI_C"/>
</dbReference>
<evidence type="ECO:0000256" key="3">
    <source>
        <dbReference type="ARBA" id="ARBA00023125"/>
    </source>
</evidence>
<dbReference type="PROSITE" id="PS50977">
    <property type="entry name" value="HTH_TETR_2"/>
    <property type="match status" value="1"/>
</dbReference>
<dbReference type="SUPFAM" id="SSF46689">
    <property type="entry name" value="Homeodomain-like"/>
    <property type="match status" value="1"/>
</dbReference>
<reference evidence="7 8" key="1">
    <citation type="submission" date="2019-03" db="EMBL/GenBank/DDBJ databases">
        <title>Draft genome sequences of novel Actinobacteria.</title>
        <authorList>
            <person name="Sahin N."/>
            <person name="Ay H."/>
            <person name="Saygin H."/>
        </authorList>
    </citation>
    <scope>NUCLEOTIDE SEQUENCE [LARGE SCALE GENOMIC DNA]</scope>
    <source>
        <strain evidence="7 8">DSM 45941</strain>
    </source>
</reference>
<dbReference type="Gene3D" id="1.10.357.10">
    <property type="entry name" value="Tetracycline Repressor, domain 2"/>
    <property type="match status" value="1"/>
</dbReference>
<dbReference type="GO" id="GO:0000976">
    <property type="term" value="F:transcription cis-regulatory region binding"/>
    <property type="evidence" value="ECO:0007669"/>
    <property type="project" value="TreeGrafter"/>
</dbReference>
<dbReference type="PANTHER" id="PTHR30055:SF234">
    <property type="entry name" value="HTH-TYPE TRANSCRIPTIONAL REGULATOR BETI"/>
    <property type="match status" value="1"/>
</dbReference>
<evidence type="ECO:0000256" key="4">
    <source>
        <dbReference type="ARBA" id="ARBA00023163"/>
    </source>
</evidence>
<sequence length="187" mass="19960">MATRHQLLDAAAQLIAEVGWGRVTTRAVAERAGLPHGAVSYHFHGKQELLTEAAMATVEAMFPLDQLRSVTKLTDLIPLFQASISTPPDPETIDPVSSGVLAEAMRECGRNPELRGRITELLRAYRSLVTDLVHAEQGRGVVERGPDATDLATLLIAAGDGLLLHALLDPQLPIAGAAEVLLALVHT</sequence>
<dbReference type="InterPro" id="IPR050109">
    <property type="entry name" value="HTH-type_TetR-like_transc_reg"/>
</dbReference>
<evidence type="ECO:0000313" key="8">
    <source>
        <dbReference type="Proteomes" id="UP000295578"/>
    </source>
</evidence>
<gene>
    <name evidence="7" type="ORF">E1293_00115</name>
</gene>
<dbReference type="RefSeq" id="WP_132192424.1">
    <property type="nucleotide sequence ID" value="NZ_SMKY01000001.1"/>
</dbReference>
<protein>
    <submittedName>
        <fullName evidence="7">TetR/AcrR family transcriptional regulator</fullName>
    </submittedName>
</protein>
<dbReference type="Proteomes" id="UP000295578">
    <property type="component" value="Unassembled WGS sequence"/>
</dbReference>
<dbReference type="Pfam" id="PF00440">
    <property type="entry name" value="TetR_N"/>
    <property type="match status" value="1"/>
</dbReference>
<feature type="DNA-binding region" description="H-T-H motif" evidence="5">
    <location>
        <begin position="24"/>
        <end position="43"/>
    </location>
</feature>
<evidence type="ECO:0000259" key="6">
    <source>
        <dbReference type="PROSITE" id="PS50977"/>
    </source>
</evidence>
<keyword evidence="1" id="KW-0678">Repressor</keyword>
<evidence type="ECO:0000256" key="5">
    <source>
        <dbReference type="PROSITE-ProRule" id="PRU00335"/>
    </source>
</evidence>
<accession>A0A4R5C3F6</accession>
<evidence type="ECO:0000256" key="1">
    <source>
        <dbReference type="ARBA" id="ARBA00022491"/>
    </source>
</evidence>
<dbReference type="InterPro" id="IPR036271">
    <property type="entry name" value="Tet_transcr_reg_TetR-rel_C_sf"/>
</dbReference>
<dbReference type="GO" id="GO:0003700">
    <property type="term" value="F:DNA-binding transcription factor activity"/>
    <property type="evidence" value="ECO:0007669"/>
    <property type="project" value="TreeGrafter"/>
</dbReference>
<name>A0A4R5C3F6_9ACTN</name>
<keyword evidence="8" id="KW-1185">Reference proteome</keyword>
<organism evidence="7 8">
    <name type="scientific">Actinomadura darangshiensis</name>
    <dbReference type="NCBI Taxonomy" id="705336"/>
    <lineage>
        <taxon>Bacteria</taxon>
        <taxon>Bacillati</taxon>
        <taxon>Actinomycetota</taxon>
        <taxon>Actinomycetes</taxon>
        <taxon>Streptosporangiales</taxon>
        <taxon>Thermomonosporaceae</taxon>
        <taxon>Actinomadura</taxon>
    </lineage>
</organism>
<dbReference type="Pfam" id="PF13977">
    <property type="entry name" value="TetR_C_6"/>
    <property type="match status" value="1"/>
</dbReference>
<keyword evidence="3 5" id="KW-0238">DNA-binding</keyword>
<dbReference type="PANTHER" id="PTHR30055">
    <property type="entry name" value="HTH-TYPE TRANSCRIPTIONAL REGULATOR RUTR"/>
    <property type="match status" value="1"/>
</dbReference>
<keyword evidence="2" id="KW-0805">Transcription regulation</keyword>
<comment type="caution">
    <text evidence="7">The sequence shown here is derived from an EMBL/GenBank/DDBJ whole genome shotgun (WGS) entry which is preliminary data.</text>
</comment>
<dbReference type="InterPro" id="IPR001647">
    <property type="entry name" value="HTH_TetR"/>
</dbReference>
<dbReference type="InterPro" id="IPR009057">
    <property type="entry name" value="Homeodomain-like_sf"/>
</dbReference>
<evidence type="ECO:0000256" key="2">
    <source>
        <dbReference type="ARBA" id="ARBA00023015"/>
    </source>
</evidence>
<dbReference type="AlphaFoldDB" id="A0A4R5C3F6"/>
<dbReference type="PRINTS" id="PR00455">
    <property type="entry name" value="HTHTETR"/>
</dbReference>